<feature type="domain" description="Chlorhexidine efflux transporter" evidence="2">
    <location>
        <begin position="72"/>
        <end position="134"/>
    </location>
</feature>
<sequence>MRTFRDRIRHAVLFEVIALAFFIPAGAYVFGLPAAKLGVIGVVSATVATLWNFVYNLGFDHAMQRLVGHTRKTLGHRVVHVALFEIGLLVLLLPMIAWYLGISLLQAFLMDLAFVVFYVVYAFAFNLAYDRVFPVPMPPAMRTARAAA</sequence>
<keyword evidence="4" id="KW-1185">Reference proteome</keyword>
<keyword evidence="1" id="KW-0812">Transmembrane</keyword>
<dbReference type="InterPro" id="IPR007896">
    <property type="entry name" value="BTP_bacteria"/>
</dbReference>
<protein>
    <submittedName>
        <fullName evidence="3">PACE efflux transporter</fullName>
    </submittedName>
</protein>
<dbReference type="RefSeq" id="WP_380021535.1">
    <property type="nucleotide sequence ID" value="NZ_JBHSHD010000010.1"/>
</dbReference>
<organism evidence="3 4">
    <name type="scientific">Dokdonella ginsengisoli</name>
    <dbReference type="NCBI Taxonomy" id="363846"/>
    <lineage>
        <taxon>Bacteria</taxon>
        <taxon>Pseudomonadati</taxon>
        <taxon>Pseudomonadota</taxon>
        <taxon>Gammaproteobacteria</taxon>
        <taxon>Lysobacterales</taxon>
        <taxon>Rhodanobacteraceae</taxon>
        <taxon>Dokdonella</taxon>
    </lineage>
</organism>
<reference evidence="4" key="1">
    <citation type="journal article" date="2019" name="Int. J. Syst. Evol. Microbiol.">
        <title>The Global Catalogue of Microorganisms (GCM) 10K type strain sequencing project: providing services to taxonomists for standard genome sequencing and annotation.</title>
        <authorList>
            <consortium name="The Broad Institute Genomics Platform"/>
            <consortium name="The Broad Institute Genome Sequencing Center for Infectious Disease"/>
            <person name="Wu L."/>
            <person name="Ma J."/>
        </authorList>
    </citation>
    <scope>NUCLEOTIDE SEQUENCE [LARGE SCALE GENOMIC DNA]</scope>
    <source>
        <strain evidence="4">CCUG 30340</strain>
    </source>
</reference>
<feature type="transmembrane region" description="Helical" evidence="1">
    <location>
        <begin position="37"/>
        <end position="57"/>
    </location>
</feature>
<evidence type="ECO:0000256" key="1">
    <source>
        <dbReference type="SAM" id="Phobius"/>
    </source>
</evidence>
<evidence type="ECO:0000313" key="4">
    <source>
        <dbReference type="Proteomes" id="UP001595886"/>
    </source>
</evidence>
<dbReference type="InterPro" id="IPR058208">
    <property type="entry name" value="PACE"/>
</dbReference>
<accession>A0ABV9QW35</accession>
<evidence type="ECO:0000259" key="2">
    <source>
        <dbReference type="Pfam" id="PF05232"/>
    </source>
</evidence>
<comment type="caution">
    <text evidence="3">The sequence shown here is derived from an EMBL/GenBank/DDBJ whole genome shotgun (WGS) entry which is preliminary data.</text>
</comment>
<dbReference type="NCBIfam" id="NF033664">
    <property type="entry name" value="PACE_transport"/>
    <property type="match status" value="1"/>
</dbReference>
<keyword evidence="1" id="KW-0472">Membrane</keyword>
<feature type="transmembrane region" description="Helical" evidence="1">
    <location>
        <begin position="107"/>
        <end position="129"/>
    </location>
</feature>
<gene>
    <name evidence="3" type="ORF">ACFO6Q_13010</name>
</gene>
<name>A0ABV9QW35_9GAMM</name>
<feature type="transmembrane region" description="Helical" evidence="1">
    <location>
        <begin position="12"/>
        <end position="31"/>
    </location>
</feature>
<dbReference type="EMBL" id="JBHSHD010000010">
    <property type="protein sequence ID" value="MFC4821250.1"/>
    <property type="molecule type" value="Genomic_DNA"/>
</dbReference>
<evidence type="ECO:0000313" key="3">
    <source>
        <dbReference type="EMBL" id="MFC4821250.1"/>
    </source>
</evidence>
<keyword evidence="1" id="KW-1133">Transmembrane helix</keyword>
<feature type="domain" description="Chlorhexidine efflux transporter" evidence="2">
    <location>
        <begin position="2"/>
        <end position="65"/>
    </location>
</feature>
<proteinExistence type="predicted"/>
<feature type="transmembrane region" description="Helical" evidence="1">
    <location>
        <begin position="78"/>
        <end position="101"/>
    </location>
</feature>
<dbReference type="Proteomes" id="UP001595886">
    <property type="component" value="Unassembled WGS sequence"/>
</dbReference>
<dbReference type="Pfam" id="PF05232">
    <property type="entry name" value="BTP"/>
    <property type="match status" value="2"/>
</dbReference>